<protein>
    <recommendedName>
        <fullName evidence="7">Glutathione transferase</fullName>
    </recommendedName>
</protein>
<evidence type="ECO:0000256" key="2">
    <source>
        <dbReference type="ARBA" id="ARBA00022679"/>
    </source>
</evidence>
<feature type="domain" description="GST N-terminal" evidence="3">
    <location>
        <begin position="5"/>
        <end position="85"/>
    </location>
</feature>
<dbReference type="InterPro" id="IPR036249">
    <property type="entry name" value="Thioredoxin-like_sf"/>
</dbReference>
<dbReference type="Pfam" id="PF02798">
    <property type="entry name" value="GST_N"/>
    <property type="match status" value="1"/>
</dbReference>
<evidence type="ECO:0000313" key="6">
    <source>
        <dbReference type="Proteomes" id="UP001195483"/>
    </source>
</evidence>
<comment type="caution">
    <text evidence="5">The sequence shown here is derived from an EMBL/GenBank/DDBJ whole genome shotgun (WGS) entry which is preliminary data.</text>
</comment>
<dbReference type="AlphaFoldDB" id="A0AAE0THY7"/>
<dbReference type="FunFam" id="1.20.1050.10:FF:000005">
    <property type="entry name" value="Glutathione S-transferase A1"/>
    <property type="match status" value="1"/>
</dbReference>
<gene>
    <name evidence="5" type="ORF">CHS0354_028162</name>
</gene>
<evidence type="ECO:0000259" key="4">
    <source>
        <dbReference type="PROSITE" id="PS50405"/>
    </source>
</evidence>
<dbReference type="InterPro" id="IPR010987">
    <property type="entry name" value="Glutathione-S-Trfase_C-like"/>
</dbReference>
<dbReference type="PANTHER" id="PTHR11571">
    <property type="entry name" value="GLUTATHIONE S-TRANSFERASE"/>
    <property type="match status" value="1"/>
</dbReference>
<dbReference type="InterPro" id="IPR004046">
    <property type="entry name" value="GST_C"/>
</dbReference>
<evidence type="ECO:0000313" key="5">
    <source>
        <dbReference type="EMBL" id="KAK3610762.1"/>
    </source>
</evidence>
<dbReference type="InterPro" id="IPR003080">
    <property type="entry name" value="GST_alpha"/>
</dbReference>
<sequence length="222" mass="25209">MSDSSEPVLYYFNGRGRGEIIRLLLSSAGVKFSEVFLEEPEQLEKLRRAGDLVFNQVPMLDIDGCKLVQGGAILRYIARKYGFYGKTNEESTMIDLYFEGSRDFQNAFMPIGFSEKDVVLKSVKENTLPRYLPIYEKVLSCSNSGFVFGSSMSLADVGLLEALLSTVDYFQKDVLKDYPHLQKFYNMMTTTPDIAAFLSGSQRKCPNDENYVKTVSRVLWNK</sequence>
<evidence type="ECO:0000259" key="3">
    <source>
        <dbReference type="PROSITE" id="PS50404"/>
    </source>
</evidence>
<dbReference type="Pfam" id="PF14497">
    <property type="entry name" value="GST_C_3"/>
    <property type="match status" value="1"/>
</dbReference>
<dbReference type="SFLD" id="SFLDG00363">
    <property type="entry name" value="AMPS_(cytGST):_Alpha-__Mu-__Pi"/>
    <property type="match status" value="1"/>
</dbReference>
<dbReference type="SUPFAM" id="SSF52833">
    <property type="entry name" value="Thioredoxin-like"/>
    <property type="match status" value="1"/>
</dbReference>
<dbReference type="Gene3D" id="1.20.1050.10">
    <property type="match status" value="1"/>
</dbReference>
<dbReference type="Proteomes" id="UP001195483">
    <property type="component" value="Unassembled WGS sequence"/>
</dbReference>
<reference evidence="5" key="1">
    <citation type="journal article" date="2021" name="Genome Biol. Evol.">
        <title>A High-Quality Reference Genome for a Parasitic Bivalve with Doubly Uniparental Inheritance (Bivalvia: Unionida).</title>
        <authorList>
            <person name="Smith C.H."/>
        </authorList>
    </citation>
    <scope>NUCLEOTIDE SEQUENCE</scope>
    <source>
        <strain evidence="5">CHS0354</strain>
    </source>
</reference>
<keyword evidence="6" id="KW-1185">Reference proteome</keyword>
<dbReference type="Gene3D" id="3.40.30.10">
    <property type="entry name" value="Glutaredoxin"/>
    <property type="match status" value="1"/>
</dbReference>
<proteinExistence type="inferred from homology"/>
<dbReference type="PROSITE" id="PS50404">
    <property type="entry name" value="GST_NTER"/>
    <property type="match status" value="1"/>
</dbReference>
<dbReference type="GO" id="GO:0006749">
    <property type="term" value="P:glutathione metabolic process"/>
    <property type="evidence" value="ECO:0007669"/>
    <property type="project" value="TreeGrafter"/>
</dbReference>
<dbReference type="InterPro" id="IPR040079">
    <property type="entry name" value="Glutathione_S-Trfase"/>
</dbReference>
<evidence type="ECO:0000256" key="1">
    <source>
        <dbReference type="ARBA" id="ARBA00011055"/>
    </source>
</evidence>
<name>A0AAE0THY7_9BIVA</name>
<reference evidence="5" key="2">
    <citation type="journal article" date="2021" name="Genome Biol. Evol.">
        <title>Developing a high-quality reference genome for a parasitic bivalve with doubly uniparental inheritance (Bivalvia: Unionida).</title>
        <authorList>
            <person name="Smith C.H."/>
        </authorList>
    </citation>
    <scope>NUCLEOTIDE SEQUENCE</scope>
    <source>
        <strain evidence="5">CHS0354</strain>
        <tissue evidence="5">Mantle</tissue>
    </source>
</reference>
<accession>A0AAE0THY7</accession>
<evidence type="ECO:0008006" key="7">
    <source>
        <dbReference type="Google" id="ProtNLM"/>
    </source>
</evidence>
<dbReference type="PROSITE" id="PS50405">
    <property type="entry name" value="GST_CTER"/>
    <property type="match status" value="1"/>
</dbReference>
<reference evidence="5" key="3">
    <citation type="submission" date="2023-05" db="EMBL/GenBank/DDBJ databases">
        <authorList>
            <person name="Smith C.H."/>
        </authorList>
    </citation>
    <scope>NUCLEOTIDE SEQUENCE</scope>
    <source>
        <strain evidence="5">CHS0354</strain>
        <tissue evidence="5">Mantle</tissue>
    </source>
</reference>
<dbReference type="InterPro" id="IPR004045">
    <property type="entry name" value="Glutathione_S-Trfase_N"/>
</dbReference>
<comment type="similarity">
    <text evidence="1">Belongs to the GST superfamily. Alpha family.</text>
</comment>
<dbReference type="InterPro" id="IPR036282">
    <property type="entry name" value="Glutathione-S-Trfase_C_sf"/>
</dbReference>
<dbReference type="SFLD" id="SFLDG01205">
    <property type="entry name" value="AMPS.1"/>
    <property type="match status" value="1"/>
</dbReference>
<keyword evidence="2" id="KW-0808">Transferase</keyword>
<dbReference type="InterPro" id="IPR050213">
    <property type="entry name" value="GST_superfamily"/>
</dbReference>
<dbReference type="EMBL" id="JAEAOA010001692">
    <property type="protein sequence ID" value="KAK3610762.1"/>
    <property type="molecule type" value="Genomic_DNA"/>
</dbReference>
<dbReference type="SUPFAM" id="SSF47616">
    <property type="entry name" value="GST C-terminal domain-like"/>
    <property type="match status" value="1"/>
</dbReference>
<dbReference type="PANTHER" id="PTHR11571:SF230">
    <property type="entry name" value="GLUTATHIONE TRANSFERASE"/>
    <property type="match status" value="1"/>
</dbReference>
<dbReference type="SFLD" id="SFLDS00019">
    <property type="entry name" value="Glutathione_Transferase_(cytos"/>
    <property type="match status" value="1"/>
</dbReference>
<organism evidence="5 6">
    <name type="scientific">Potamilus streckersoni</name>
    <dbReference type="NCBI Taxonomy" id="2493646"/>
    <lineage>
        <taxon>Eukaryota</taxon>
        <taxon>Metazoa</taxon>
        <taxon>Spiralia</taxon>
        <taxon>Lophotrochozoa</taxon>
        <taxon>Mollusca</taxon>
        <taxon>Bivalvia</taxon>
        <taxon>Autobranchia</taxon>
        <taxon>Heteroconchia</taxon>
        <taxon>Palaeoheterodonta</taxon>
        <taxon>Unionida</taxon>
        <taxon>Unionoidea</taxon>
        <taxon>Unionidae</taxon>
        <taxon>Ambleminae</taxon>
        <taxon>Lampsilini</taxon>
        <taxon>Potamilus</taxon>
    </lineage>
</organism>
<dbReference type="GO" id="GO:0004364">
    <property type="term" value="F:glutathione transferase activity"/>
    <property type="evidence" value="ECO:0007669"/>
    <property type="project" value="InterPro"/>
</dbReference>
<dbReference type="PRINTS" id="PR01266">
    <property type="entry name" value="GSTRNSFRASEA"/>
</dbReference>
<feature type="domain" description="GST C-terminal" evidence="4">
    <location>
        <begin position="87"/>
        <end position="207"/>
    </location>
</feature>